<comment type="function">
    <text evidence="2">Catalyzes the epimerization of the C3' and C5'positions of dTDP-6-deoxy-D-xylo-4-hexulose, forming dTDP-6-deoxy-L-lyxo-4-hexulose.</text>
</comment>
<dbReference type="PANTHER" id="PTHR21047:SF2">
    <property type="entry name" value="THYMIDINE DIPHOSPHO-4-KETO-RHAMNOSE 3,5-EPIMERASE"/>
    <property type="match status" value="1"/>
</dbReference>
<dbReference type="AlphaFoldDB" id="A0A0Q3UFL0"/>
<dbReference type="InterPro" id="IPR011051">
    <property type="entry name" value="RmlC_Cupin_sf"/>
</dbReference>
<dbReference type="EMBL" id="KT868843">
    <property type="protein sequence ID" value="ALT31867.1"/>
    <property type="molecule type" value="Genomic_DNA"/>
</dbReference>
<dbReference type="GO" id="GO:0005829">
    <property type="term" value="C:cytosol"/>
    <property type="evidence" value="ECO:0007669"/>
    <property type="project" value="TreeGrafter"/>
</dbReference>
<name>A0A0Q3UFL0_CAMJU</name>
<evidence type="ECO:0000256" key="7">
    <source>
        <dbReference type="ARBA" id="ARBA00033311"/>
    </source>
</evidence>
<evidence type="ECO:0000256" key="9">
    <source>
        <dbReference type="PIRSR" id="PIRSR600888-3"/>
    </source>
</evidence>
<evidence type="ECO:0000256" key="8">
    <source>
        <dbReference type="PIRSR" id="PIRSR600888-1"/>
    </source>
</evidence>
<comment type="catalytic activity">
    <reaction evidence="1">
        <text>dTDP-4-dehydro-6-deoxy-alpha-D-glucose = dTDP-4-dehydro-beta-L-rhamnose</text>
        <dbReference type="Rhea" id="RHEA:16969"/>
        <dbReference type="ChEBI" id="CHEBI:57649"/>
        <dbReference type="ChEBI" id="CHEBI:62830"/>
        <dbReference type="EC" id="5.1.3.13"/>
    </reaction>
</comment>
<evidence type="ECO:0000256" key="3">
    <source>
        <dbReference type="ARBA" id="ARBA00012098"/>
    </source>
</evidence>
<evidence type="ECO:0000313" key="10">
    <source>
        <dbReference type="EMBL" id="ALT31867.1"/>
    </source>
</evidence>
<keyword evidence="10" id="KW-0413">Isomerase</keyword>
<dbReference type="InterPro" id="IPR014710">
    <property type="entry name" value="RmlC-like_jellyroll"/>
</dbReference>
<dbReference type="PANTHER" id="PTHR21047">
    <property type="entry name" value="DTDP-6-DEOXY-D-GLUCOSE-3,5 EPIMERASE"/>
    <property type="match status" value="1"/>
</dbReference>
<dbReference type="SUPFAM" id="SSF51182">
    <property type="entry name" value="RmlC-like cupins"/>
    <property type="match status" value="1"/>
</dbReference>
<evidence type="ECO:0000256" key="5">
    <source>
        <dbReference type="ARBA" id="ARBA00029758"/>
    </source>
</evidence>
<evidence type="ECO:0000256" key="6">
    <source>
        <dbReference type="ARBA" id="ARBA00031424"/>
    </source>
</evidence>
<evidence type="ECO:0000256" key="2">
    <source>
        <dbReference type="ARBA" id="ARBA00001997"/>
    </source>
</evidence>
<dbReference type="InterPro" id="IPR000888">
    <property type="entry name" value="RmlC-like"/>
</dbReference>
<organism evidence="10">
    <name type="scientific">Campylobacter jejuni</name>
    <dbReference type="NCBI Taxonomy" id="197"/>
    <lineage>
        <taxon>Bacteria</taxon>
        <taxon>Pseudomonadati</taxon>
        <taxon>Campylobacterota</taxon>
        <taxon>Epsilonproteobacteria</taxon>
        <taxon>Campylobacterales</taxon>
        <taxon>Campylobacteraceae</taxon>
        <taxon>Campylobacter</taxon>
    </lineage>
</organism>
<protein>
    <recommendedName>
        <fullName evidence="4">dTDP-4-dehydrorhamnose 3,5-epimerase</fullName>
        <ecNumber evidence="3">5.1.3.13</ecNumber>
    </recommendedName>
    <alternativeName>
        <fullName evidence="6">Thymidine diphospho-4-keto-rhamnose 3,5-epimerase</fullName>
    </alternativeName>
    <alternativeName>
        <fullName evidence="5">dTDP-4-keto-6-deoxyglucose 3,5-epimerase</fullName>
    </alternativeName>
    <alternativeName>
        <fullName evidence="7">dTDP-6-deoxy-D-xylo-4-hexulose 3,5-epimerase</fullName>
    </alternativeName>
</protein>
<feature type="site" description="Participates in a stacking interaction with the thymidine ring of dTDP-4-oxo-6-deoxyglucose" evidence="9">
    <location>
        <position position="143"/>
    </location>
</feature>
<evidence type="ECO:0000256" key="1">
    <source>
        <dbReference type="ARBA" id="ARBA00001298"/>
    </source>
</evidence>
<feature type="active site" description="Proton acceptor" evidence="8">
    <location>
        <position position="67"/>
    </location>
</feature>
<feature type="active site" description="Proton donor" evidence="8">
    <location>
        <position position="135"/>
    </location>
</feature>
<dbReference type="EC" id="5.1.3.13" evidence="3"/>
<accession>A0A0Q3UFL0</accession>
<evidence type="ECO:0000313" key="11">
    <source>
        <dbReference type="EMBL" id="ALT31981.1"/>
    </source>
</evidence>
<dbReference type="EMBL" id="KT868847">
    <property type="protein sequence ID" value="ALT31981.1"/>
    <property type="molecule type" value="Genomic_DNA"/>
</dbReference>
<dbReference type="GO" id="GO:0000271">
    <property type="term" value="P:polysaccharide biosynthetic process"/>
    <property type="evidence" value="ECO:0007669"/>
    <property type="project" value="TreeGrafter"/>
</dbReference>
<evidence type="ECO:0000256" key="4">
    <source>
        <dbReference type="ARBA" id="ARBA00019595"/>
    </source>
</evidence>
<reference evidence="10" key="1">
    <citation type="journal article" date="2015" name="PLoS ONE">
        <title>Updated Campylobacter jejuni Capsule PCR Multiplex Typing System and Its Application to Clinical Isolates from South and Southeast Asia.</title>
        <authorList>
            <person name="Poly F."/>
            <person name="Serichantalergs O."/>
            <person name="Kuroiwa J."/>
            <person name="Pootong P."/>
            <person name="Mason C."/>
            <person name="Guerry P."/>
            <person name="Parker C.T."/>
        </authorList>
    </citation>
    <scope>NUCLEOTIDE SEQUENCE</scope>
    <source>
        <strain evidence="10">HS05</strain>
        <strain evidence="11">HS31</strain>
    </source>
</reference>
<dbReference type="Pfam" id="PF00908">
    <property type="entry name" value="dTDP_sugar_isom"/>
    <property type="match status" value="1"/>
</dbReference>
<dbReference type="RefSeq" id="WP_002868501.1">
    <property type="nucleotide sequence ID" value="NZ_AP028340.1"/>
</dbReference>
<sequence>MAIEFDIQESKILKGVYIITPNKFRDLRGEIWSAFSEDCLKHLIPDNLNFVLDKFTLSKPNVLRGIHGDHKSWKLVTCVYGEVHQVVVDCRKDSPTYLKWEKFIINQNNQKLILIPPYFGNAQYVSSKSDALYYYKWAYEGEYVDAKEQFTYAWNDSRIAIDWPTNNPILSDRDIDATINDHTKGF</sequence>
<proteinExistence type="predicted"/>
<dbReference type="GO" id="GO:0008830">
    <property type="term" value="F:dTDP-4-dehydrorhamnose 3,5-epimerase activity"/>
    <property type="evidence" value="ECO:0007669"/>
    <property type="project" value="UniProtKB-EC"/>
</dbReference>
<dbReference type="Gene3D" id="2.60.120.10">
    <property type="entry name" value="Jelly Rolls"/>
    <property type="match status" value="1"/>
</dbReference>